<proteinExistence type="predicted"/>
<dbReference type="PANTHER" id="PTHR42791">
    <property type="entry name" value="GNAT FAMILY ACETYLTRANSFERASE"/>
    <property type="match status" value="1"/>
</dbReference>
<protein>
    <submittedName>
        <fullName evidence="2">GNAT family N-acetyltransferase</fullName>
    </submittedName>
</protein>
<evidence type="ECO:0000259" key="1">
    <source>
        <dbReference type="PROSITE" id="PS51186"/>
    </source>
</evidence>
<name>A0A9P3GLA3_9APHY</name>
<keyword evidence="3" id="KW-1185">Reference proteome</keyword>
<dbReference type="SUPFAM" id="SSF55729">
    <property type="entry name" value="Acyl-CoA N-acyltransferases (Nat)"/>
    <property type="match status" value="1"/>
</dbReference>
<sequence>MQVRKAGPAVSLAKLSLSPPLGQLSHSWRASQDTLCCETTGTEKGDWPPCMAMLDEFVKPELLQYGEVSTACATLDSSVDDDTLEFYLQAGTADDKDVKRYRTGQRMLYRMQFYRSILDRAAWTIEHGQSVIIVSDPAQKRRPLSKFFSPIYRSLVRGIRGVYQNKEQNKRSKEFVGKMEKAIEDTIGDRLAEMFEVSSLVTAPAYRRRGYATALVHVATDAADARGAPTWLASSNTVNRGFYHSLGFATVATFYLGTDNPAWKAPPVPIDIMVREPKEMDGTVREKAAYAFQASQNV</sequence>
<evidence type="ECO:0000313" key="2">
    <source>
        <dbReference type="EMBL" id="GJE95595.1"/>
    </source>
</evidence>
<dbReference type="InterPro" id="IPR000182">
    <property type="entry name" value="GNAT_dom"/>
</dbReference>
<dbReference type="InterPro" id="IPR052523">
    <property type="entry name" value="Trichothecene_AcTrans"/>
</dbReference>
<dbReference type="GO" id="GO:0016747">
    <property type="term" value="F:acyltransferase activity, transferring groups other than amino-acyl groups"/>
    <property type="evidence" value="ECO:0007669"/>
    <property type="project" value="InterPro"/>
</dbReference>
<dbReference type="PROSITE" id="PS51186">
    <property type="entry name" value="GNAT"/>
    <property type="match status" value="1"/>
</dbReference>
<dbReference type="Pfam" id="PF00583">
    <property type="entry name" value="Acetyltransf_1"/>
    <property type="match status" value="1"/>
</dbReference>
<comment type="caution">
    <text evidence="2">The sequence shown here is derived from an EMBL/GenBank/DDBJ whole genome shotgun (WGS) entry which is preliminary data.</text>
</comment>
<dbReference type="PANTHER" id="PTHR42791:SF14">
    <property type="entry name" value="N-ACETYLTRANSFERASE DOMAIN-CONTAINING PROTEIN"/>
    <property type="match status" value="1"/>
</dbReference>
<dbReference type="OrthoDB" id="2744543at2759"/>
<dbReference type="CDD" id="cd04301">
    <property type="entry name" value="NAT_SF"/>
    <property type="match status" value="1"/>
</dbReference>
<dbReference type="InterPro" id="IPR016181">
    <property type="entry name" value="Acyl_CoA_acyltransferase"/>
</dbReference>
<feature type="domain" description="N-acetyltransferase" evidence="1">
    <location>
        <begin position="131"/>
        <end position="269"/>
    </location>
</feature>
<dbReference type="AlphaFoldDB" id="A0A9P3GLA3"/>
<accession>A0A9P3GLA3</accession>
<dbReference type="EMBL" id="BPQB01000050">
    <property type="protein sequence ID" value="GJE95595.1"/>
    <property type="molecule type" value="Genomic_DNA"/>
</dbReference>
<dbReference type="Proteomes" id="UP000703269">
    <property type="component" value="Unassembled WGS sequence"/>
</dbReference>
<dbReference type="Gene3D" id="3.40.630.30">
    <property type="match status" value="1"/>
</dbReference>
<reference evidence="2 3" key="1">
    <citation type="submission" date="2021-08" db="EMBL/GenBank/DDBJ databases">
        <title>Draft Genome Sequence of Phanerochaete sordida strain YK-624.</title>
        <authorList>
            <person name="Mori T."/>
            <person name="Dohra H."/>
            <person name="Suzuki T."/>
            <person name="Kawagishi H."/>
            <person name="Hirai H."/>
        </authorList>
    </citation>
    <scope>NUCLEOTIDE SEQUENCE [LARGE SCALE GENOMIC DNA]</scope>
    <source>
        <strain evidence="2 3">YK-624</strain>
    </source>
</reference>
<evidence type="ECO:0000313" key="3">
    <source>
        <dbReference type="Proteomes" id="UP000703269"/>
    </source>
</evidence>
<gene>
    <name evidence="2" type="ORF">PsYK624_117810</name>
</gene>
<organism evidence="2 3">
    <name type="scientific">Phanerochaete sordida</name>
    <dbReference type="NCBI Taxonomy" id="48140"/>
    <lineage>
        <taxon>Eukaryota</taxon>
        <taxon>Fungi</taxon>
        <taxon>Dikarya</taxon>
        <taxon>Basidiomycota</taxon>
        <taxon>Agaricomycotina</taxon>
        <taxon>Agaricomycetes</taxon>
        <taxon>Polyporales</taxon>
        <taxon>Phanerochaetaceae</taxon>
        <taxon>Phanerochaete</taxon>
    </lineage>
</organism>